<dbReference type="Proteomes" id="UP000028480">
    <property type="component" value="Unassembled WGS sequence"/>
</dbReference>
<evidence type="ECO:0000313" key="1">
    <source>
        <dbReference type="EMBL" id="CDH33305.1"/>
    </source>
</evidence>
<comment type="caution">
    <text evidence="1">The sequence shown here is derived from an EMBL/GenBank/DDBJ whole genome shotgun (WGS) entry which is preliminary data.</text>
</comment>
<protein>
    <submittedName>
        <fullName evidence="1">Uncharacterized protein</fullName>
    </submittedName>
</protein>
<evidence type="ECO:0000313" key="2">
    <source>
        <dbReference type="Proteomes" id="UP000028480"/>
    </source>
</evidence>
<proteinExistence type="predicted"/>
<organism evidence="1 2">
    <name type="scientific">Xenorhabdus bovienii str. Intermedium</name>
    <dbReference type="NCBI Taxonomy" id="1379677"/>
    <lineage>
        <taxon>Bacteria</taxon>
        <taxon>Pseudomonadati</taxon>
        <taxon>Pseudomonadota</taxon>
        <taxon>Gammaproteobacteria</taxon>
        <taxon>Enterobacterales</taxon>
        <taxon>Morganellaceae</taxon>
        <taxon>Xenorhabdus</taxon>
    </lineage>
</organism>
<dbReference type="EMBL" id="CBTB010000177">
    <property type="protein sequence ID" value="CDH33305.1"/>
    <property type="molecule type" value="Genomic_DNA"/>
</dbReference>
<name>A0A077QJ70_XENBV</name>
<dbReference type="HOGENOM" id="CLU_3207098_0_0_6"/>
<reference evidence="1" key="1">
    <citation type="submission" date="2013-07" db="EMBL/GenBank/DDBJ databases">
        <title>Sub-species coevolution in mutualistic symbiosis.</title>
        <authorList>
            <person name="Murfin K."/>
            <person name="Klassen J."/>
            <person name="Lee M."/>
            <person name="Forst S."/>
            <person name="Stock P."/>
            <person name="Goodrich-Blair H."/>
        </authorList>
    </citation>
    <scope>NUCLEOTIDE SEQUENCE [LARGE SCALE GENOMIC DNA]</scope>
    <source>
        <strain evidence="1">Intermedium</strain>
    </source>
</reference>
<sequence>MMVLYSIELGGTYFLVDDAPDFLLTQVFTLDVYEGSNFVAIVEVF</sequence>
<gene>
    <name evidence="1" type="ORF">XBI1_2580001</name>
</gene>
<accession>A0A077QJ70</accession>
<dbReference type="AlphaFoldDB" id="A0A077QJ70"/>